<evidence type="ECO:0000259" key="1">
    <source>
        <dbReference type="PROSITE" id="PS50206"/>
    </source>
</evidence>
<gene>
    <name evidence="2" type="ORF">AVDCRST_MAG71-54</name>
</gene>
<dbReference type="PROSITE" id="PS00380">
    <property type="entry name" value="RHODANESE_1"/>
    <property type="match status" value="1"/>
</dbReference>
<dbReference type="SMART" id="SM00450">
    <property type="entry name" value="RHOD"/>
    <property type="match status" value="1"/>
</dbReference>
<organism evidence="2">
    <name type="scientific">uncultured Lysobacter sp</name>
    <dbReference type="NCBI Taxonomy" id="271060"/>
    <lineage>
        <taxon>Bacteria</taxon>
        <taxon>Pseudomonadati</taxon>
        <taxon>Pseudomonadota</taxon>
        <taxon>Gammaproteobacteria</taxon>
        <taxon>Lysobacterales</taxon>
        <taxon>Lysobacteraceae</taxon>
        <taxon>Lysobacter</taxon>
        <taxon>environmental samples</taxon>
    </lineage>
</organism>
<sequence length="116" mass="12549">MLALLMGVKSMSCDEVHVLPPAARTWVIDVNDASRFARAHVPGARNLDPQHFTGRDLPEDLGTLLVFYCSNPMCRKAPLAARRAKAMGYANARVMAAGIQGWIAARLPVESAQCAT</sequence>
<dbReference type="Pfam" id="PF00581">
    <property type="entry name" value="Rhodanese"/>
    <property type="match status" value="1"/>
</dbReference>
<evidence type="ECO:0000313" key="2">
    <source>
        <dbReference type="EMBL" id="CAA9300425.1"/>
    </source>
</evidence>
<dbReference type="EMBL" id="CADCUA010000013">
    <property type="protein sequence ID" value="CAA9300425.1"/>
    <property type="molecule type" value="Genomic_DNA"/>
</dbReference>
<dbReference type="SUPFAM" id="SSF52821">
    <property type="entry name" value="Rhodanese/Cell cycle control phosphatase"/>
    <property type="match status" value="1"/>
</dbReference>
<protein>
    <recommendedName>
        <fullName evidence="1">Rhodanese domain-containing protein</fullName>
    </recommendedName>
</protein>
<name>A0A6J4KB07_9GAMM</name>
<feature type="domain" description="Rhodanese" evidence="1">
    <location>
        <begin position="21"/>
        <end position="111"/>
    </location>
</feature>
<dbReference type="AlphaFoldDB" id="A0A6J4KB07"/>
<dbReference type="PROSITE" id="PS50206">
    <property type="entry name" value="RHODANESE_3"/>
    <property type="match status" value="1"/>
</dbReference>
<accession>A0A6J4KB07</accession>
<reference evidence="2" key="1">
    <citation type="submission" date="2020-02" db="EMBL/GenBank/DDBJ databases">
        <authorList>
            <person name="Meier V. D."/>
        </authorList>
    </citation>
    <scope>NUCLEOTIDE SEQUENCE</scope>
    <source>
        <strain evidence="2">AVDCRST_MAG71</strain>
    </source>
</reference>
<dbReference type="InterPro" id="IPR001763">
    <property type="entry name" value="Rhodanese-like_dom"/>
</dbReference>
<dbReference type="InterPro" id="IPR036873">
    <property type="entry name" value="Rhodanese-like_dom_sf"/>
</dbReference>
<dbReference type="Gene3D" id="3.40.250.10">
    <property type="entry name" value="Rhodanese-like domain"/>
    <property type="match status" value="1"/>
</dbReference>
<dbReference type="GO" id="GO:0004792">
    <property type="term" value="F:thiosulfate-cyanide sulfurtransferase activity"/>
    <property type="evidence" value="ECO:0007669"/>
    <property type="project" value="InterPro"/>
</dbReference>
<dbReference type="InterPro" id="IPR001307">
    <property type="entry name" value="Thiosulphate_STrfase_CS"/>
</dbReference>
<proteinExistence type="predicted"/>
<dbReference type="CDD" id="cd00158">
    <property type="entry name" value="RHOD"/>
    <property type="match status" value="1"/>
</dbReference>